<keyword evidence="1" id="KW-0812">Transmembrane</keyword>
<name>D9RY57_THEOJ</name>
<evidence type="ECO:0000256" key="1">
    <source>
        <dbReference type="SAM" id="Phobius"/>
    </source>
</evidence>
<dbReference type="Proteomes" id="UP000000272">
    <property type="component" value="Chromosome"/>
</dbReference>
<accession>D9RY57</accession>
<protein>
    <submittedName>
        <fullName evidence="3">HPP family protein</fullName>
    </submittedName>
</protein>
<feature type="transmembrane region" description="Helical" evidence="1">
    <location>
        <begin position="83"/>
        <end position="116"/>
    </location>
</feature>
<dbReference type="InterPro" id="IPR007065">
    <property type="entry name" value="HPP"/>
</dbReference>
<keyword evidence="4" id="KW-1185">Reference proteome</keyword>
<keyword evidence="1" id="KW-1133">Transmembrane helix</keyword>
<feature type="transmembrane region" description="Helical" evidence="1">
    <location>
        <begin position="25"/>
        <end position="46"/>
    </location>
</feature>
<evidence type="ECO:0000313" key="4">
    <source>
        <dbReference type="Proteomes" id="UP000000272"/>
    </source>
</evidence>
<dbReference type="PANTHER" id="PTHR33741">
    <property type="entry name" value="TRANSMEMBRANE PROTEIN DDB_G0269096-RELATED"/>
    <property type="match status" value="1"/>
</dbReference>
<reference evidence="3 4" key="1">
    <citation type="journal article" date="2010" name="Stand. Genomic Sci.">
        <title>Complete genome sequence of Thermosediminibacter oceani type strain (JW/IW-1228P).</title>
        <authorList>
            <person name="Pitluck S."/>
            <person name="Yasawong M."/>
            <person name="Munk C."/>
            <person name="Nolan M."/>
            <person name="Lapidus A."/>
            <person name="Lucas S."/>
            <person name="Glavina Del Rio T."/>
            <person name="Tice H."/>
            <person name="Cheng J.F."/>
            <person name="Bruce D."/>
            <person name="Detter C."/>
            <person name="Tapia R."/>
            <person name="Han C."/>
            <person name="Goodwin L."/>
            <person name="Liolios K."/>
            <person name="Ivanova N."/>
            <person name="Mavromatis K."/>
            <person name="Mikhailova N."/>
            <person name="Pati A."/>
            <person name="Chen A."/>
            <person name="Palaniappan K."/>
            <person name="Land M."/>
            <person name="Hauser L."/>
            <person name="Chang Y.J."/>
            <person name="Jeffries C.D."/>
            <person name="Rohde M."/>
            <person name="Spring S."/>
            <person name="Sikorski J."/>
            <person name="Goker M."/>
            <person name="Woyke T."/>
            <person name="Bristow J."/>
            <person name="Eisen J.A."/>
            <person name="Markowitz V."/>
            <person name="Hugenholtz P."/>
            <person name="Kyrpides N.C."/>
            <person name="Klenk H.P."/>
        </authorList>
    </citation>
    <scope>NUCLEOTIDE SEQUENCE [LARGE SCALE GENOMIC DNA]</scope>
    <source>
        <strain evidence="4">ATCC BAA-1034 / DSM 16646 / JW/IW-1228P</strain>
    </source>
</reference>
<feature type="transmembrane region" description="Helical" evidence="1">
    <location>
        <begin position="136"/>
        <end position="163"/>
    </location>
</feature>
<organism evidence="3 4">
    <name type="scientific">Thermosediminibacter oceani (strain ATCC BAA-1034 / DSM 16646 / JW/IW-1228P)</name>
    <dbReference type="NCBI Taxonomy" id="555079"/>
    <lineage>
        <taxon>Bacteria</taxon>
        <taxon>Bacillati</taxon>
        <taxon>Bacillota</taxon>
        <taxon>Clostridia</taxon>
        <taxon>Thermosediminibacterales</taxon>
        <taxon>Thermosediminibacteraceae</taxon>
        <taxon>Thermosediminibacter</taxon>
    </lineage>
</organism>
<dbReference type="KEGG" id="toc:Toce_1536"/>
<dbReference type="PANTHER" id="PTHR33741:SF5">
    <property type="entry name" value="TRANSMEMBRANE PROTEIN DDB_G0269096-RELATED"/>
    <property type="match status" value="1"/>
</dbReference>
<dbReference type="Pfam" id="PF04982">
    <property type="entry name" value="TM_HPP"/>
    <property type="match status" value="1"/>
</dbReference>
<dbReference type="RefSeq" id="WP_013276311.1">
    <property type="nucleotide sequence ID" value="NC_014377.1"/>
</dbReference>
<dbReference type="HOGENOM" id="CLU_040397_3_0_9"/>
<feature type="domain" description="HPP transmembrane region" evidence="2">
    <location>
        <begin position="25"/>
        <end position="161"/>
    </location>
</feature>
<proteinExistence type="predicted"/>
<dbReference type="eggNOG" id="COG3448">
    <property type="taxonomic scope" value="Bacteria"/>
</dbReference>
<evidence type="ECO:0000313" key="3">
    <source>
        <dbReference type="EMBL" id="ADL08281.1"/>
    </source>
</evidence>
<feature type="transmembrane region" description="Helical" evidence="1">
    <location>
        <begin position="52"/>
        <end position="71"/>
    </location>
</feature>
<evidence type="ECO:0000259" key="2">
    <source>
        <dbReference type="Pfam" id="PF04982"/>
    </source>
</evidence>
<gene>
    <name evidence="3" type="ordered locus">Toce_1536</name>
</gene>
<sequence length="168" mass="18106">MIARIIAKIKLLENRFNDLSGQKTGYLIVAMSGSFLGICLITYLGFRFETALIFPPLASSTVVLFESPVSLSKVKCVVGGQLISAIVGVTVSRFLGVTWWSIAIAVTLAFYLMILTDTLHPPGGSTAFVAVLSNHSYGFVIMPVLLGVGLLILVALVIHVILINIRRN</sequence>
<dbReference type="InterPro" id="IPR058581">
    <property type="entry name" value="TM_HPP"/>
</dbReference>
<dbReference type="STRING" id="555079.Toce_1536"/>
<dbReference type="AlphaFoldDB" id="D9RY57"/>
<keyword evidence="1" id="KW-0472">Membrane</keyword>
<dbReference type="EMBL" id="CP002131">
    <property type="protein sequence ID" value="ADL08281.1"/>
    <property type="molecule type" value="Genomic_DNA"/>
</dbReference>